<feature type="domain" description="GS catalytic" evidence="4">
    <location>
        <begin position="105"/>
        <end position="450"/>
    </location>
</feature>
<protein>
    <recommendedName>
        <fullName evidence="4">GS catalytic domain-containing protein</fullName>
    </recommendedName>
</protein>
<dbReference type="AlphaFoldDB" id="A0A8S1IMC1"/>
<comment type="similarity">
    <text evidence="2 3">Belongs to the glutamine synthetase family.</text>
</comment>
<sequence>MKQKLRELKAVRVVYCDLSGITRCRLVPSGRYEHVAQHGLGLVASGIGMPAWGDVPPADSPHQVTGEWRLVPDPDTFITLPWYSYHGHVMANLVAPPGTNWRCCPRQALQNAVTALKERFGLELKIGFETEFVLLDPKKRLQGSEHLPAAADDHTYCYASAVDKFAAILDDMVGNLRRMQLEVYQCHAEAAPGQFEIATAPFSPLQAADKVLLTKAAISAVARQHDLMATFLPKYFPDKAGNGLQFHFSLWQGENEVMSGSSRETLSASASSFVAGILRHLPALVCFTAPSTNSYRRIAPGCWSGAFRCWGNNNREAPLRVVFPPGPGEGGPHCEYKCSDGSSNPYVALAAVITAGMMGMEEKASLPPPVNVDPARMTEEERRQAQADALPTTLGDALHQLDEDQSFRDGFESVVGSDLVKTFLACRHADWNFFSAVDASKEVELLYPKF</sequence>
<dbReference type="SUPFAM" id="SSF54368">
    <property type="entry name" value="Glutamine synthetase, N-terminal domain"/>
    <property type="match status" value="1"/>
</dbReference>
<dbReference type="Pfam" id="PF00120">
    <property type="entry name" value="Gln-synt_C"/>
    <property type="match status" value="1"/>
</dbReference>
<reference evidence="5" key="1">
    <citation type="submission" date="2020-12" db="EMBL/GenBank/DDBJ databases">
        <authorList>
            <person name="Iha C."/>
        </authorList>
    </citation>
    <scope>NUCLEOTIDE SEQUENCE</scope>
</reference>
<comment type="caution">
    <text evidence="5">The sequence shown here is derived from an EMBL/GenBank/DDBJ whole genome shotgun (WGS) entry which is preliminary data.</text>
</comment>
<dbReference type="GO" id="GO:0006542">
    <property type="term" value="P:glutamine biosynthetic process"/>
    <property type="evidence" value="ECO:0007669"/>
    <property type="project" value="InterPro"/>
</dbReference>
<dbReference type="Gene3D" id="3.10.20.70">
    <property type="entry name" value="Glutamine synthetase, N-terminal domain"/>
    <property type="match status" value="1"/>
</dbReference>
<evidence type="ECO:0000256" key="2">
    <source>
        <dbReference type="PROSITE-ProRule" id="PRU01331"/>
    </source>
</evidence>
<dbReference type="Gene3D" id="3.30.590.10">
    <property type="entry name" value="Glutamine synthetase/guanido kinase, catalytic domain"/>
    <property type="match status" value="1"/>
</dbReference>
<keyword evidence="1" id="KW-0436">Ligase</keyword>
<dbReference type="SUPFAM" id="SSF55931">
    <property type="entry name" value="Glutamine synthetase/guanido kinase"/>
    <property type="match status" value="1"/>
</dbReference>
<dbReference type="InterPro" id="IPR008146">
    <property type="entry name" value="Gln_synth_cat_dom"/>
</dbReference>
<dbReference type="PROSITE" id="PS51987">
    <property type="entry name" value="GS_CATALYTIC"/>
    <property type="match status" value="1"/>
</dbReference>
<evidence type="ECO:0000256" key="1">
    <source>
        <dbReference type="ARBA" id="ARBA00022598"/>
    </source>
</evidence>
<dbReference type="InterPro" id="IPR036651">
    <property type="entry name" value="Gln_synt_N_sf"/>
</dbReference>
<gene>
    <name evidence="5" type="ORF">OSTQU699_LOCUS1210</name>
</gene>
<dbReference type="GO" id="GO:0004356">
    <property type="term" value="F:glutamine synthetase activity"/>
    <property type="evidence" value="ECO:0007669"/>
    <property type="project" value="InterPro"/>
</dbReference>
<accession>A0A8S1IMC1</accession>
<evidence type="ECO:0000259" key="4">
    <source>
        <dbReference type="PROSITE" id="PS51987"/>
    </source>
</evidence>
<keyword evidence="6" id="KW-1185">Reference proteome</keyword>
<dbReference type="PANTHER" id="PTHR43785:SF2">
    <property type="entry name" value="TYPE-1 GLUTAMINE SYNTHETASE 1"/>
    <property type="match status" value="1"/>
</dbReference>
<dbReference type="EMBL" id="CAJHUC010000396">
    <property type="protein sequence ID" value="CAD7695849.1"/>
    <property type="molecule type" value="Genomic_DNA"/>
</dbReference>
<name>A0A8S1IMC1_9CHLO</name>
<evidence type="ECO:0000313" key="6">
    <source>
        <dbReference type="Proteomes" id="UP000708148"/>
    </source>
</evidence>
<proteinExistence type="inferred from homology"/>
<dbReference type="SMART" id="SM01230">
    <property type="entry name" value="Gln-synt_C"/>
    <property type="match status" value="1"/>
</dbReference>
<dbReference type="InterPro" id="IPR014746">
    <property type="entry name" value="Gln_synth/guanido_kin_cat_dom"/>
</dbReference>
<dbReference type="PANTHER" id="PTHR43785">
    <property type="entry name" value="GAMMA-GLUTAMYLPUTRESCINE SYNTHETASE"/>
    <property type="match status" value="1"/>
</dbReference>
<dbReference type="Proteomes" id="UP000708148">
    <property type="component" value="Unassembled WGS sequence"/>
</dbReference>
<evidence type="ECO:0000256" key="3">
    <source>
        <dbReference type="RuleBase" id="RU000384"/>
    </source>
</evidence>
<evidence type="ECO:0000313" key="5">
    <source>
        <dbReference type="EMBL" id="CAD7695849.1"/>
    </source>
</evidence>
<organism evidence="5 6">
    <name type="scientific">Ostreobium quekettii</name>
    <dbReference type="NCBI Taxonomy" id="121088"/>
    <lineage>
        <taxon>Eukaryota</taxon>
        <taxon>Viridiplantae</taxon>
        <taxon>Chlorophyta</taxon>
        <taxon>core chlorophytes</taxon>
        <taxon>Ulvophyceae</taxon>
        <taxon>TCBD clade</taxon>
        <taxon>Bryopsidales</taxon>
        <taxon>Ostreobineae</taxon>
        <taxon>Ostreobiaceae</taxon>
        <taxon>Ostreobium</taxon>
    </lineage>
</organism>
<dbReference type="OrthoDB" id="77835at2759"/>